<feature type="domain" description="FecR protein" evidence="2">
    <location>
        <begin position="163"/>
        <end position="258"/>
    </location>
</feature>
<sequence>MEYKKFKVELLRRFVDNKANETELDGLHRLMGKGDMDDELSIVMAEVWERELHSEHILRQKIRKLHANKWRWIAAAAVLVMIGTYFIIPYSSNQESISPSEEFSKSTVILPGKNTAVITMANGKSIQLSSDESGIVIGNNGLNYNDGSKVADKIDHSAGSVASISTPRGGTYQVTLSDGSKVQLNAASSITFSTNYDGLPERTIQLNGEAYFEVAKRINQPFIVITKNQSVRVLGTHFNISAYANDHYSLTTLIEGSIKINDKLLRPNEQAQQSDGHITIRQVNAEDAVDWKNGEFNARNESLENLMKKVSRWYNVDVYYENSALKEKTFSGSLSRYAKVDDLLNALKFYGINTRLDKRQIYITN</sequence>
<dbReference type="InterPro" id="IPR032508">
    <property type="entry name" value="FecR_C"/>
</dbReference>
<name>A0A521FU60_9SPHI</name>
<dbReference type="OrthoDB" id="749947at2"/>
<dbReference type="Gene3D" id="3.55.50.30">
    <property type="match status" value="1"/>
</dbReference>
<dbReference type="GO" id="GO:0016989">
    <property type="term" value="F:sigma factor antagonist activity"/>
    <property type="evidence" value="ECO:0007669"/>
    <property type="project" value="TreeGrafter"/>
</dbReference>
<dbReference type="RefSeq" id="WP_142531367.1">
    <property type="nucleotide sequence ID" value="NZ_CBCSJO010000022.1"/>
</dbReference>
<dbReference type="EMBL" id="FXTN01000025">
    <property type="protein sequence ID" value="SMO99707.1"/>
    <property type="molecule type" value="Genomic_DNA"/>
</dbReference>
<evidence type="ECO:0000259" key="3">
    <source>
        <dbReference type="Pfam" id="PF16344"/>
    </source>
</evidence>
<dbReference type="PANTHER" id="PTHR30273">
    <property type="entry name" value="PERIPLASMIC SIGNAL SENSOR AND SIGMA FACTOR ACTIVATOR FECR-RELATED"/>
    <property type="match status" value="1"/>
</dbReference>
<evidence type="ECO:0000256" key="1">
    <source>
        <dbReference type="SAM" id="Phobius"/>
    </source>
</evidence>
<dbReference type="Proteomes" id="UP000320300">
    <property type="component" value="Unassembled WGS sequence"/>
</dbReference>
<evidence type="ECO:0000259" key="2">
    <source>
        <dbReference type="Pfam" id="PF04773"/>
    </source>
</evidence>
<dbReference type="Pfam" id="PF04773">
    <property type="entry name" value="FecR"/>
    <property type="match status" value="1"/>
</dbReference>
<organism evidence="4 5">
    <name type="scientific">Pedobacter westerhofensis</name>
    <dbReference type="NCBI Taxonomy" id="425512"/>
    <lineage>
        <taxon>Bacteria</taxon>
        <taxon>Pseudomonadati</taxon>
        <taxon>Bacteroidota</taxon>
        <taxon>Sphingobacteriia</taxon>
        <taxon>Sphingobacteriales</taxon>
        <taxon>Sphingobacteriaceae</taxon>
        <taxon>Pedobacter</taxon>
    </lineage>
</organism>
<keyword evidence="5" id="KW-1185">Reference proteome</keyword>
<keyword evidence="1" id="KW-0472">Membrane</keyword>
<dbReference type="PANTHER" id="PTHR30273:SF2">
    <property type="entry name" value="PROTEIN FECR"/>
    <property type="match status" value="1"/>
</dbReference>
<reference evidence="4 5" key="1">
    <citation type="submission" date="2017-05" db="EMBL/GenBank/DDBJ databases">
        <authorList>
            <person name="Varghese N."/>
            <person name="Submissions S."/>
        </authorList>
    </citation>
    <scope>NUCLEOTIDE SEQUENCE [LARGE SCALE GENOMIC DNA]</scope>
    <source>
        <strain evidence="4 5">DSM 19036</strain>
    </source>
</reference>
<evidence type="ECO:0000313" key="5">
    <source>
        <dbReference type="Proteomes" id="UP000320300"/>
    </source>
</evidence>
<gene>
    <name evidence="4" type="ORF">SAMN06265348_12516</name>
</gene>
<protein>
    <submittedName>
        <fullName evidence="4">FecR family protein</fullName>
    </submittedName>
</protein>
<dbReference type="AlphaFoldDB" id="A0A521FU60"/>
<dbReference type="PIRSF" id="PIRSF018266">
    <property type="entry name" value="FecR"/>
    <property type="match status" value="1"/>
</dbReference>
<dbReference type="InterPro" id="IPR006860">
    <property type="entry name" value="FecR"/>
</dbReference>
<evidence type="ECO:0000313" key="4">
    <source>
        <dbReference type="EMBL" id="SMO99707.1"/>
    </source>
</evidence>
<dbReference type="Gene3D" id="2.60.120.1440">
    <property type="match status" value="1"/>
</dbReference>
<keyword evidence="1" id="KW-1133">Transmembrane helix</keyword>
<feature type="transmembrane region" description="Helical" evidence="1">
    <location>
        <begin position="70"/>
        <end position="88"/>
    </location>
</feature>
<feature type="domain" description="Protein FecR C-terminal" evidence="3">
    <location>
        <begin position="296"/>
        <end position="363"/>
    </location>
</feature>
<proteinExistence type="predicted"/>
<keyword evidence="1" id="KW-0812">Transmembrane</keyword>
<accession>A0A521FU60</accession>
<dbReference type="Pfam" id="PF16344">
    <property type="entry name" value="FecR_C"/>
    <property type="match status" value="1"/>
</dbReference>
<dbReference type="InterPro" id="IPR012373">
    <property type="entry name" value="Ferrdict_sens_TM"/>
</dbReference>